<evidence type="ECO:0000259" key="13">
    <source>
        <dbReference type="Pfam" id="PF03416"/>
    </source>
</evidence>
<evidence type="ECO:0000256" key="6">
    <source>
        <dbReference type="ARBA" id="ARBA00022801"/>
    </source>
</evidence>
<comment type="function">
    <text evidence="11">Cysteine protease that plays a key role in autophagy by mediating both proteolytic activation and delipidation of ATG8 family proteins.</text>
</comment>
<dbReference type="OMA" id="DSFHCSW"/>
<keyword evidence="4 11" id="KW-0963">Cytoplasm</keyword>
<protein>
    <recommendedName>
        <fullName evidence="11">Cysteine protease</fullName>
        <ecNumber evidence="11">3.4.22.-</ecNumber>
    </recommendedName>
</protein>
<dbReference type="InterPro" id="IPR038765">
    <property type="entry name" value="Papain-like_cys_pep_sf"/>
</dbReference>
<evidence type="ECO:0000256" key="3">
    <source>
        <dbReference type="ARBA" id="ARBA00022448"/>
    </source>
</evidence>
<dbReference type="PANTHER" id="PTHR22624">
    <property type="entry name" value="CYSTEINE PROTEASE ATG4"/>
    <property type="match status" value="1"/>
</dbReference>
<dbReference type="GO" id="GO:0016485">
    <property type="term" value="P:protein processing"/>
    <property type="evidence" value="ECO:0007669"/>
    <property type="project" value="TreeGrafter"/>
</dbReference>
<evidence type="ECO:0000256" key="11">
    <source>
        <dbReference type="RuleBase" id="RU363115"/>
    </source>
</evidence>
<keyword evidence="9 11" id="KW-0072">Autophagy</keyword>
<proteinExistence type="inferred from homology"/>
<dbReference type="EMBL" id="KB293301">
    <property type="protein sequence ID" value="ELU16134.1"/>
    <property type="molecule type" value="Genomic_DNA"/>
</dbReference>
<dbReference type="InterPro" id="IPR046792">
    <property type="entry name" value="Peptidase_C54_cat"/>
</dbReference>
<dbReference type="Pfam" id="PF03416">
    <property type="entry name" value="Peptidase_C54"/>
    <property type="match status" value="1"/>
</dbReference>
<organism evidence="14">
    <name type="scientific">Capitella teleta</name>
    <name type="common">Polychaete worm</name>
    <dbReference type="NCBI Taxonomy" id="283909"/>
    <lineage>
        <taxon>Eukaryota</taxon>
        <taxon>Metazoa</taxon>
        <taxon>Spiralia</taxon>
        <taxon>Lophotrochozoa</taxon>
        <taxon>Annelida</taxon>
        <taxon>Polychaeta</taxon>
        <taxon>Sedentaria</taxon>
        <taxon>Scolecida</taxon>
        <taxon>Capitellidae</taxon>
        <taxon>Capitella</taxon>
    </lineage>
</organism>
<comment type="catalytic activity">
    <reaction evidence="10">
        <text>[protein]-C-terminal L-amino acid-glycyl-phosphatidylethanolamide + H2O = [protein]-C-terminal L-amino acid-glycine + a 1,2-diacyl-sn-glycero-3-phosphoethanolamine</text>
        <dbReference type="Rhea" id="RHEA:67548"/>
        <dbReference type="Rhea" id="RHEA-COMP:17323"/>
        <dbReference type="Rhea" id="RHEA-COMP:17324"/>
        <dbReference type="ChEBI" id="CHEBI:15377"/>
        <dbReference type="ChEBI" id="CHEBI:64612"/>
        <dbReference type="ChEBI" id="CHEBI:172940"/>
        <dbReference type="ChEBI" id="CHEBI:172941"/>
    </reaction>
    <physiologicalReaction direction="left-to-right" evidence="10">
        <dbReference type="Rhea" id="RHEA:67549"/>
    </physiologicalReaction>
</comment>
<feature type="compositionally biased region" description="Acidic residues" evidence="12">
    <location>
        <begin position="37"/>
        <end position="50"/>
    </location>
</feature>
<reference evidence="15" key="3">
    <citation type="submission" date="2015-06" db="UniProtKB">
        <authorList>
            <consortium name="EnsemblMetazoa"/>
        </authorList>
    </citation>
    <scope>IDENTIFICATION</scope>
</reference>
<dbReference type="InterPro" id="IPR005078">
    <property type="entry name" value="Peptidase_C54"/>
</dbReference>
<keyword evidence="3" id="KW-0813">Transport</keyword>
<dbReference type="SUPFAM" id="SSF54001">
    <property type="entry name" value="Cysteine proteinases"/>
    <property type="match status" value="1"/>
</dbReference>
<evidence type="ECO:0000256" key="9">
    <source>
        <dbReference type="ARBA" id="ARBA00023006"/>
    </source>
</evidence>
<dbReference type="HOGENOM" id="CLU_021259_3_2_1"/>
<evidence type="ECO:0000256" key="1">
    <source>
        <dbReference type="ARBA" id="ARBA00004496"/>
    </source>
</evidence>
<feature type="domain" description="Peptidase C54 catalytic" evidence="13">
    <location>
        <begin position="115"/>
        <end position="385"/>
    </location>
</feature>
<keyword evidence="5 11" id="KW-0645">Protease</keyword>
<evidence type="ECO:0000256" key="4">
    <source>
        <dbReference type="ARBA" id="ARBA00022490"/>
    </source>
</evidence>
<dbReference type="AlphaFoldDB" id="R7VBX9"/>
<feature type="region of interest" description="Disordered" evidence="12">
    <location>
        <begin position="1"/>
        <end position="51"/>
    </location>
</feature>
<dbReference type="GO" id="GO:0035973">
    <property type="term" value="P:aggrephagy"/>
    <property type="evidence" value="ECO:0007669"/>
    <property type="project" value="TreeGrafter"/>
</dbReference>
<reference evidence="14 16" key="2">
    <citation type="journal article" date="2013" name="Nature">
        <title>Insights into bilaterian evolution from three spiralian genomes.</title>
        <authorList>
            <person name="Simakov O."/>
            <person name="Marletaz F."/>
            <person name="Cho S.J."/>
            <person name="Edsinger-Gonzales E."/>
            <person name="Havlak P."/>
            <person name="Hellsten U."/>
            <person name="Kuo D.H."/>
            <person name="Larsson T."/>
            <person name="Lv J."/>
            <person name="Arendt D."/>
            <person name="Savage R."/>
            <person name="Osoegawa K."/>
            <person name="de Jong P."/>
            <person name="Grimwood J."/>
            <person name="Chapman J.A."/>
            <person name="Shapiro H."/>
            <person name="Aerts A."/>
            <person name="Otillar R.P."/>
            <person name="Terry A.Y."/>
            <person name="Boore J.L."/>
            <person name="Grigoriev I.V."/>
            <person name="Lindberg D.R."/>
            <person name="Seaver E.C."/>
            <person name="Weisblat D.A."/>
            <person name="Putnam N.H."/>
            <person name="Rokhsar D.S."/>
        </authorList>
    </citation>
    <scope>NUCLEOTIDE SEQUENCE</scope>
    <source>
        <strain evidence="14 16">I ESC-2004</strain>
    </source>
</reference>
<feature type="compositionally biased region" description="Polar residues" evidence="12">
    <location>
        <begin position="13"/>
        <end position="25"/>
    </location>
</feature>
<evidence type="ECO:0000256" key="8">
    <source>
        <dbReference type="ARBA" id="ARBA00022927"/>
    </source>
</evidence>
<dbReference type="GO" id="GO:0005737">
    <property type="term" value="C:cytoplasm"/>
    <property type="evidence" value="ECO:0007669"/>
    <property type="project" value="UniProtKB-SubCell"/>
</dbReference>
<dbReference type="GO" id="GO:0000423">
    <property type="term" value="P:mitophagy"/>
    <property type="evidence" value="ECO:0007669"/>
    <property type="project" value="TreeGrafter"/>
</dbReference>
<evidence type="ECO:0000256" key="2">
    <source>
        <dbReference type="ARBA" id="ARBA00010958"/>
    </source>
</evidence>
<dbReference type="OrthoDB" id="2960936at2759"/>
<evidence type="ECO:0000256" key="7">
    <source>
        <dbReference type="ARBA" id="ARBA00022807"/>
    </source>
</evidence>
<reference evidence="16" key="1">
    <citation type="submission" date="2012-12" db="EMBL/GenBank/DDBJ databases">
        <authorList>
            <person name="Hellsten U."/>
            <person name="Grimwood J."/>
            <person name="Chapman J.A."/>
            <person name="Shapiro H."/>
            <person name="Aerts A."/>
            <person name="Otillar R.P."/>
            <person name="Terry A.Y."/>
            <person name="Boore J.L."/>
            <person name="Simakov O."/>
            <person name="Marletaz F."/>
            <person name="Cho S.-J."/>
            <person name="Edsinger-Gonzales E."/>
            <person name="Havlak P."/>
            <person name="Kuo D.-H."/>
            <person name="Larsson T."/>
            <person name="Lv J."/>
            <person name="Arendt D."/>
            <person name="Savage R."/>
            <person name="Osoegawa K."/>
            <person name="de Jong P."/>
            <person name="Lindberg D.R."/>
            <person name="Seaver E.C."/>
            <person name="Weisblat D.A."/>
            <person name="Putnam N.H."/>
            <person name="Grigoriev I.V."/>
            <person name="Rokhsar D.S."/>
        </authorList>
    </citation>
    <scope>NUCLEOTIDE SEQUENCE</scope>
    <source>
        <strain evidence="16">I ESC-2004</strain>
    </source>
</reference>
<evidence type="ECO:0000313" key="14">
    <source>
        <dbReference type="EMBL" id="ELU16134.1"/>
    </source>
</evidence>
<keyword evidence="8 11" id="KW-0653">Protein transport</keyword>
<evidence type="ECO:0000313" key="15">
    <source>
        <dbReference type="EnsemblMetazoa" id="CapteP228011"/>
    </source>
</evidence>
<dbReference type="GO" id="GO:0015031">
    <property type="term" value="P:protein transport"/>
    <property type="evidence" value="ECO:0007669"/>
    <property type="project" value="UniProtKB-KW"/>
</dbReference>
<comment type="similarity">
    <text evidence="2 11">Belongs to the peptidase C54 family.</text>
</comment>
<gene>
    <name evidence="14" type="ORF">CAPTEDRAFT_228011</name>
</gene>
<keyword evidence="16" id="KW-1185">Reference proteome</keyword>
<dbReference type="GO" id="GO:0004197">
    <property type="term" value="F:cysteine-type endopeptidase activity"/>
    <property type="evidence" value="ECO:0007669"/>
    <property type="project" value="TreeGrafter"/>
</dbReference>
<name>R7VBX9_CAPTE</name>
<dbReference type="PANTHER" id="PTHR22624:SF52">
    <property type="entry name" value="CYSTEINE PROTEASE"/>
    <property type="match status" value="1"/>
</dbReference>
<dbReference type="GO" id="GO:0034727">
    <property type="term" value="P:piecemeal microautophagy of the nucleus"/>
    <property type="evidence" value="ECO:0007669"/>
    <property type="project" value="TreeGrafter"/>
</dbReference>
<evidence type="ECO:0000256" key="10">
    <source>
        <dbReference type="ARBA" id="ARBA00029362"/>
    </source>
</evidence>
<dbReference type="EC" id="3.4.22.-" evidence="11"/>
<evidence type="ECO:0000313" key="16">
    <source>
        <dbReference type="Proteomes" id="UP000014760"/>
    </source>
</evidence>
<dbReference type="EnsemblMetazoa" id="CapteT228011">
    <property type="protein sequence ID" value="CapteP228011"/>
    <property type="gene ID" value="CapteG228011"/>
</dbReference>
<evidence type="ECO:0000256" key="5">
    <source>
        <dbReference type="ARBA" id="ARBA00022670"/>
    </source>
</evidence>
<dbReference type="STRING" id="283909.R7VBX9"/>
<dbReference type="GO" id="GO:0019786">
    <property type="term" value="F:protein-phosphatidylethanolamide deconjugating activity"/>
    <property type="evidence" value="ECO:0007669"/>
    <property type="project" value="InterPro"/>
</dbReference>
<comment type="subcellular location">
    <subcellularLocation>
        <location evidence="1 11">Cytoplasm</location>
    </subcellularLocation>
</comment>
<dbReference type="EMBL" id="AMQN01004349">
    <property type="status" value="NOT_ANNOTATED_CDS"/>
    <property type="molecule type" value="Genomic_DNA"/>
</dbReference>
<accession>R7VBX9</accession>
<keyword evidence="6 11" id="KW-0378">Hydrolase</keyword>
<dbReference type="FunCoup" id="R7VBX9">
    <property type="interactions" value="516"/>
</dbReference>
<dbReference type="Proteomes" id="UP000014760">
    <property type="component" value="Unassembled WGS sequence"/>
</dbReference>
<keyword evidence="7" id="KW-0788">Thiol protease</keyword>
<sequence>MDALHSPSLLGRSVSQTDQPTSFMSDSWVRPDYYPSSDDDQPVQEPDDTDQSEKLKVKLLAAWNNMKHGFAVKTKTNFKYESPIILLGKCYCCSKSEKEDQRRQPNNSNILTTFDRFKRDFSSKIWFTYRKDFPKLYGSPLTSDVGWGCMLRTAQMIIAQALVMHYLGRDWTIHHTQQNRKETMLHRQIIRLFGDFPGNDSPFSIQALVRIGVDHGKRPGDWYGPASVAYVVRDAINQVPDFHPLLSQVCVYVAPDCTVYIQDVIDLCTQHWKAVVILVPVRLGGEALNPIYSQCVQSLLAHELCLGIIGGRPKHSLYFVGWQEEKLLYLDPHFCQDTVDTRFRDFPTSTYHCLSPRKLALQKMDPSCTLGFYIPTHAAFNRLVKDMQKLVTPPKDQGIYPLFVFQDGRSIDIEHSHIKPESNRFLRIRHLDKKGRLKEPSQDSEDFVFL</sequence>
<dbReference type="GO" id="GO:0000045">
    <property type="term" value="P:autophagosome assembly"/>
    <property type="evidence" value="ECO:0007669"/>
    <property type="project" value="TreeGrafter"/>
</dbReference>
<evidence type="ECO:0000256" key="12">
    <source>
        <dbReference type="SAM" id="MobiDB-lite"/>
    </source>
</evidence>